<dbReference type="GO" id="GO:0005886">
    <property type="term" value="C:plasma membrane"/>
    <property type="evidence" value="ECO:0007669"/>
    <property type="project" value="UniProtKB-SubCell"/>
</dbReference>
<evidence type="ECO:0000256" key="4">
    <source>
        <dbReference type="ARBA" id="ARBA00022989"/>
    </source>
</evidence>
<feature type="transmembrane region" description="Helical" evidence="6">
    <location>
        <begin position="220"/>
        <end position="239"/>
    </location>
</feature>
<feature type="transmembrane region" description="Helical" evidence="6">
    <location>
        <begin position="294"/>
        <end position="313"/>
    </location>
</feature>
<feature type="transmembrane region" description="Helical" evidence="6">
    <location>
        <begin position="34"/>
        <end position="54"/>
    </location>
</feature>
<gene>
    <name evidence="7" type="ORF">MHEL_55890</name>
</gene>
<keyword evidence="2" id="KW-1003">Cell membrane</keyword>
<evidence type="ECO:0000313" key="7">
    <source>
        <dbReference type="EMBL" id="BBY67346.1"/>
    </source>
</evidence>
<evidence type="ECO:0000256" key="6">
    <source>
        <dbReference type="SAM" id="Phobius"/>
    </source>
</evidence>
<dbReference type="GO" id="GO:0015658">
    <property type="term" value="F:branched-chain amino acid transmembrane transporter activity"/>
    <property type="evidence" value="ECO:0007669"/>
    <property type="project" value="InterPro"/>
</dbReference>
<evidence type="ECO:0000256" key="5">
    <source>
        <dbReference type="ARBA" id="ARBA00023136"/>
    </source>
</evidence>
<keyword evidence="4 6" id="KW-1133">Transmembrane helix</keyword>
<feature type="transmembrane region" description="Helical" evidence="6">
    <location>
        <begin position="270"/>
        <end position="288"/>
    </location>
</feature>
<sequence>MTHRNDTGKWSGRVLAPGDRLREWWSGLSRVQKWGIGVLGFGLLALSPLFPPPFFDTPGISFGGTMAQFAMVAIIAIGLNVVVGQAGLLDLGYVGFYAVGAYTVALLTSPDSPWSTLITSGAISEKWAWLACVPIAMAATALAGLILGIPTLRLRGDYLAIVTLGFGEIIRLLADNLSDITNGSRGLNKVAYPHVGESDHLRDGVFSSGNSSGHANYGTWWFWLGLILMVGILLLVGNLERSRAGRAWVAIREDEDAAEVMGVNTFRFKLWAFVIGAAIGGLSGALYAGQVQYVAPPTFNIINSMLFLCAVVLGGQGNKLGVIFGAFVIVYLPNRLLGVHVLGINLGDLKYLFFGLALVVLMIFRPQGLFPVRQQLLTYGKRARYLLRNADDSKAAI</sequence>
<keyword evidence="8" id="KW-1185">Reference proteome</keyword>
<evidence type="ECO:0000313" key="8">
    <source>
        <dbReference type="Proteomes" id="UP000467148"/>
    </source>
</evidence>
<organism evidence="7 8">
    <name type="scientific">Mycolicibacterium helvum</name>
    <dbReference type="NCBI Taxonomy" id="1534349"/>
    <lineage>
        <taxon>Bacteria</taxon>
        <taxon>Bacillati</taxon>
        <taxon>Actinomycetota</taxon>
        <taxon>Actinomycetes</taxon>
        <taxon>Mycobacteriales</taxon>
        <taxon>Mycobacteriaceae</taxon>
        <taxon>Mycolicibacterium</taxon>
    </lineage>
</organism>
<proteinExistence type="predicted"/>
<accession>A0A7I7TGQ3</accession>
<evidence type="ECO:0000256" key="1">
    <source>
        <dbReference type="ARBA" id="ARBA00004651"/>
    </source>
</evidence>
<dbReference type="CDD" id="cd06581">
    <property type="entry name" value="TM_PBP1_LivM_like"/>
    <property type="match status" value="1"/>
</dbReference>
<feature type="transmembrane region" description="Helical" evidence="6">
    <location>
        <begin position="60"/>
        <end position="81"/>
    </location>
</feature>
<dbReference type="Pfam" id="PF02653">
    <property type="entry name" value="BPD_transp_2"/>
    <property type="match status" value="1"/>
</dbReference>
<dbReference type="PANTHER" id="PTHR30482:SF10">
    <property type="entry name" value="HIGH-AFFINITY BRANCHED-CHAIN AMINO ACID TRANSPORT PROTEIN BRAE"/>
    <property type="match status" value="1"/>
</dbReference>
<feature type="transmembrane region" description="Helical" evidence="6">
    <location>
        <begin position="127"/>
        <end position="149"/>
    </location>
</feature>
<reference evidence="7 8" key="1">
    <citation type="journal article" date="2019" name="Emerg. Microbes Infect.">
        <title>Comprehensive subspecies identification of 175 nontuberculous mycobacteria species based on 7547 genomic profiles.</title>
        <authorList>
            <person name="Matsumoto Y."/>
            <person name="Kinjo T."/>
            <person name="Motooka D."/>
            <person name="Nabeya D."/>
            <person name="Jung N."/>
            <person name="Uechi K."/>
            <person name="Horii T."/>
            <person name="Iida T."/>
            <person name="Fujita J."/>
            <person name="Nakamura S."/>
        </authorList>
    </citation>
    <scope>NUCLEOTIDE SEQUENCE [LARGE SCALE GENOMIC DNA]</scope>
    <source>
        <strain evidence="7 8">JCM 30396</strain>
    </source>
</reference>
<comment type="subcellular location">
    <subcellularLocation>
        <location evidence="1">Cell membrane</location>
        <topology evidence="1">Multi-pass membrane protein</topology>
    </subcellularLocation>
</comment>
<feature type="transmembrane region" description="Helical" evidence="6">
    <location>
        <begin position="88"/>
        <end position="107"/>
    </location>
</feature>
<evidence type="ECO:0000256" key="3">
    <source>
        <dbReference type="ARBA" id="ARBA00022692"/>
    </source>
</evidence>
<name>A0A7I7TGQ3_9MYCO</name>
<dbReference type="InterPro" id="IPR043428">
    <property type="entry name" value="LivM-like"/>
</dbReference>
<feature type="transmembrane region" description="Helical" evidence="6">
    <location>
        <begin position="351"/>
        <end position="372"/>
    </location>
</feature>
<protein>
    <submittedName>
        <fullName evidence="7">Branched-chain amino acid ABC transporter permease</fullName>
    </submittedName>
</protein>
<dbReference type="Proteomes" id="UP000467148">
    <property type="component" value="Chromosome"/>
</dbReference>
<dbReference type="RefSeq" id="WP_163751325.1">
    <property type="nucleotide sequence ID" value="NZ_AP022596.1"/>
</dbReference>
<feature type="transmembrane region" description="Helical" evidence="6">
    <location>
        <begin position="156"/>
        <end position="174"/>
    </location>
</feature>
<dbReference type="AlphaFoldDB" id="A0A7I7TGQ3"/>
<keyword evidence="3 6" id="KW-0812">Transmembrane</keyword>
<dbReference type="EMBL" id="AP022596">
    <property type="protein sequence ID" value="BBY67346.1"/>
    <property type="molecule type" value="Genomic_DNA"/>
</dbReference>
<feature type="transmembrane region" description="Helical" evidence="6">
    <location>
        <begin position="320"/>
        <end position="339"/>
    </location>
</feature>
<dbReference type="PANTHER" id="PTHR30482">
    <property type="entry name" value="HIGH-AFFINITY BRANCHED-CHAIN AMINO ACID TRANSPORT SYSTEM PERMEASE"/>
    <property type="match status" value="1"/>
</dbReference>
<dbReference type="KEGG" id="mhev:MHEL_55890"/>
<keyword evidence="5 6" id="KW-0472">Membrane</keyword>
<evidence type="ECO:0000256" key="2">
    <source>
        <dbReference type="ARBA" id="ARBA00022475"/>
    </source>
</evidence>
<dbReference type="InterPro" id="IPR001851">
    <property type="entry name" value="ABC_transp_permease"/>
</dbReference>